<keyword evidence="2" id="KW-1185">Reference proteome</keyword>
<dbReference type="Gene3D" id="3.40.630.30">
    <property type="match status" value="1"/>
</dbReference>
<organism evidence="1 2">
    <name type="scientific">Gordoniibacillus kamchatkensis</name>
    <dbReference type="NCBI Taxonomy" id="1590651"/>
    <lineage>
        <taxon>Bacteria</taxon>
        <taxon>Bacillati</taxon>
        <taxon>Bacillota</taxon>
        <taxon>Bacilli</taxon>
        <taxon>Bacillales</taxon>
        <taxon>Paenibacillaceae</taxon>
        <taxon>Gordoniibacillus</taxon>
    </lineage>
</organism>
<evidence type="ECO:0000313" key="1">
    <source>
        <dbReference type="EMBL" id="KIL39597.1"/>
    </source>
</evidence>
<evidence type="ECO:0008006" key="3">
    <source>
        <dbReference type="Google" id="ProtNLM"/>
    </source>
</evidence>
<proteinExistence type="predicted"/>
<gene>
    <name evidence="1" type="ORF">SD70_18885</name>
</gene>
<dbReference type="SUPFAM" id="SSF88723">
    <property type="entry name" value="PIN domain-like"/>
    <property type="match status" value="1"/>
</dbReference>
<reference evidence="1 2" key="1">
    <citation type="submission" date="2014-12" db="EMBL/GenBank/DDBJ databases">
        <title>Draft genome sequence of Paenibacillus kamchatkensis strain B-2647.</title>
        <authorList>
            <person name="Karlyshev A.V."/>
            <person name="Kudryashova E.B."/>
        </authorList>
    </citation>
    <scope>NUCLEOTIDE SEQUENCE [LARGE SCALE GENOMIC DNA]</scope>
    <source>
        <strain evidence="1 2">VKM B-2647</strain>
    </source>
</reference>
<accession>A0ABR5AGV8</accession>
<dbReference type="EMBL" id="JXAK01000034">
    <property type="protein sequence ID" value="KIL39597.1"/>
    <property type="molecule type" value="Genomic_DNA"/>
</dbReference>
<protein>
    <recommendedName>
        <fullName evidence="3">PIN domain-containing protein</fullName>
    </recommendedName>
</protein>
<dbReference type="InterPro" id="IPR029060">
    <property type="entry name" value="PIN-like_dom_sf"/>
</dbReference>
<comment type="caution">
    <text evidence="1">The sequence shown here is derived from an EMBL/GenBank/DDBJ whole genome shotgun (WGS) entry which is preliminary data.</text>
</comment>
<dbReference type="CDD" id="cd18699">
    <property type="entry name" value="PIN_VapC_like"/>
    <property type="match status" value="1"/>
</dbReference>
<dbReference type="RefSeq" id="WP_041049073.1">
    <property type="nucleotide sequence ID" value="NZ_JXAK01000034.1"/>
</dbReference>
<dbReference type="Proteomes" id="UP000031967">
    <property type="component" value="Unassembled WGS sequence"/>
</dbReference>
<name>A0ABR5AGV8_9BACL</name>
<sequence>MKVLLDTNIVIHRETSNVMKNDIGVLFRWLDKLGYTKCVHPITIEEIKRYKDKQTVSSMIIKLDSYHVLKTEAPMTSIVSSISKQYDKNPNDINDTKLLNELAAERVDILITEDRKIALKAARLNLSDKVFTIDSFLEKVISEHPDLVNYKVLSVTKEYMGNINLNDTFFNSLKEDYPGFEKWFNKKADEIAYICKMDDSLAAFLYLKIEGENENYSNISPPFSKKKRLKIGTFKVTLNGYKLGERFLKIIFDNAIRFRVDEIYVTIFDKSIEQIRLINLLTDFGFVNHGTKDGTELVYTRDFQPVFDDLNPKYTFPYVDANKEIFITPIYPEYHTNLFPDSILRTESPEDYIENEPFRNAISKVFISRSIERNLNKGDIIVFYRTGGYYESVVTTLGIVESVVTDIKDPQHFIDLCKKRSVFNDTELLEFWHYKKSRPFIINFLYSYSFPKRVNMKRLIELGVIQSVHTAPRGFVRITYQNFKDILREAHIDERIIIN</sequence>
<evidence type="ECO:0000313" key="2">
    <source>
        <dbReference type="Proteomes" id="UP000031967"/>
    </source>
</evidence>